<dbReference type="Pfam" id="PF13439">
    <property type="entry name" value="Glyco_transf_4"/>
    <property type="match status" value="1"/>
</dbReference>
<comment type="caution">
    <text evidence="4">The sequence shown here is derived from an EMBL/GenBank/DDBJ whole genome shotgun (WGS) entry which is preliminary data.</text>
</comment>
<feature type="domain" description="Glycosyl transferase family 1" evidence="2">
    <location>
        <begin position="193"/>
        <end position="347"/>
    </location>
</feature>
<dbReference type="SUPFAM" id="SSF53756">
    <property type="entry name" value="UDP-Glycosyltransferase/glycogen phosphorylase"/>
    <property type="match status" value="1"/>
</dbReference>
<accession>A0A7W9U5B6</accession>
<dbReference type="Pfam" id="PF00534">
    <property type="entry name" value="Glycos_transf_1"/>
    <property type="match status" value="1"/>
</dbReference>
<keyword evidence="5" id="KW-1185">Reference proteome</keyword>
<dbReference type="CDD" id="cd03820">
    <property type="entry name" value="GT4_AmsD-like"/>
    <property type="match status" value="1"/>
</dbReference>
<keyword evidence="4" id="KW-0808">Transferase</keyword>
<dbReference type="GO" id="GO:0016757">
    <property type="term" value="F:glycosyltransferase activity"/>
    <property type="evidence" value="ECO:0007669"/>
    <property type="project" value="InterPro"/>
</dbReference>
<name>A0A7W9U5B6_9BURK</name>
<organism evidence="4 5">
    <name type="scientific">Massilia aurea</name>
    <dbReference type="NCBI Taxonomy" id="373040"/>
    <lineage>
        <taxon>Bacteria</taxon>
        <taxon>Pseudomonadati</taxon>
        <taxon>Pseudomonadota</taxon>
        <taxon>Betaproteobacteria</taxon>
        <taxon>Burkholderiales</taxon>
        <taxon>Oxalobacteraceae</taxon>
        <taxon>Telluria group</taxon>
        <taxon>Massilia</taxon>
    </lineage>
</organism>
<dbReference type="EMBL" id="JACHBX010000001">
    <property type="protein sequence ID" value="MBB6131902.1"/>
    <property type="molecule type" value="Genomic_DNA"/>
</dbReference>
<dbReference type="AlphaFoldDB" id="A0A7W9U5B6"/>
<dbReference type="PANTHER" id="PTHR12526">
    <property type="entry name" value="GLYCOSYLTRANSFERASE"/>
    <property type="match status" value="1"/>
</dbReference>
<protein>
    <submittedName>
        <fullName evidence="4">Glycosyltransferase involved in cell wall biosynthesis</fullName>
    </submittedName>
</protein>
<reference evidence="4 5" key="1">
    <citation type="submission" date="2020-08" db="EMBL/GenBank/DDBJ databases">
        <title>The Agave Microbiome: Exploring the role of microbial communities in plant adaptations to desert environments.</title>
        <authorList>
            <person name="Partida-Martinez L.P."/>
        </authorList>
    </citation>
    <scope>NUCLEOTIDE SEQUENCE [LARGE SCALE GENOMIC DNA]</scope>
    <source>
        <strain evidence="4 5">AT3.2</strain>
    </source>
</reference>
<evidence type="ECO:0000313" key="4">
    <source>
        <dbReference type="EMBL" id="MBB6131902.1"/>
    </source>
</evidence>
<dbReference type="RefSeq" id="WP_183549301.1">
    <property type="nucleotide sequence ID" value="NZ_JACHBX010000001.1"/>
</dbReference>
<dbReference type="Gene3D" id="3.40.50.2000">
    <property type="entry name" value="Glycogen Phosphorylase B"/>
    <property type="match status" value="2"/>
</dbReference>
<feature type="domain" description="Glycosyltransferase subfamily 4-like N-terminal" evidence="3">
    <location>
        <begin position="13"/>
        <end position="173"/>
    </location>
</feature>
<feature type="compositionally biased region" description="Basic and acidic residues" evidence="1">
    <location>
        <begin position="380"/>
        <end position="393"/>
    </location>
</feature>
<evidence type="ECO:0000313" key="5">
    <source>
        <dbReference type="Proteomes" id="UP000540787"/>
    </source>
</evidence>
<evidence type="ECO:0000259" key="3">
    <source>
        <dbReference type="Pfam" id="PF13439"/>
    </source>
</evidence>
<dbReference type="InterPro" id="IPR001296">
    <property type="entry name" value="Glyco_trans_1"/>
</dbReference>
<evidence type="ECO:0000256" key="1">
    <source>
        <dbReference type="SAM" id="MobiDB-lite"/>
    </source>
</evidence>
<sequence length="420" mass="45504">MKILLLMHSLSAGGAERAACTLANFWAGRAREVTIVTLAPVSADFYPLDRRVGRISLDLAGASRHAFHGLWQNTRRVLALRRLLRSLRPDVALAMMSTPNVLLALASLWLPALQTIGSERCYPPHAPLGRLWHVLRRRLYGRLSAMVALTGECAHWIETRTSASRVVVIPNAIAWPLPDTPPQRSLPKLCQPQRKRLLAVGRLDPVKNFDALIGAFARLAAAFPDWDLVILGEGPERARLASTIGRMGLIQRVAMPGVAGNIAYWYGQADLFALTSLSEGFPNALAEAMAHGVPAVSVDCNTGPRDIIRHGIDGLLVPPDDIAALSDALARVMDDDALRGQLASRATQARERFSVEKIGQMWETLFVSLCGSQALAHEAGHVGSHDGKPEVNRTGRHGVSHAGRQSGNQSAAMKDPAHEP</sequence>
<dbReference type="InterPro" id="IPR028098">
    <property type="entry name" value="Glyco_trans_4-like_N"/>
</dbReference>
<dbReference type="Proteomes" id="UP000540787">
    <property type="component" value="Unassembled WGS sequence"/>
</dbReference>
<feature type="region of interest" description="Disordered" evidence="1">
    <location>
        <begin position="380"/>
        <end position="420"/>
    </location>
</feature>
<evidence type="ECO:0000259" key="2">
    <source>
        <dbReference type="Pfam" id="PF00534"/>
    </source>
</evidence>
<proteinExistence type="predicted"/>
<gene>
    <name evidence="4" type="ORF">HD842_000013</name>
</gene>